<protein>
    <submittedName>
        <fullName evidence="5">EAL domain-containing protein</fullName>
    </submittedName>
</protein>
<dbReference type="InterPro" id="IPR001610">
    <property type="entry name" value="PAC"/>
</dbReference>
<dbReference type="SMART" id="SM00052">
    <property type="entry name" value="EAL"/>
    <property type="match status" value="1"/>
</dbReference>
<dbReference type="RefSeq" id="WP_169625832.1">
    <property type="nucleotide sequence ID" value="NZ_JABBNT010000004.1"/>
</dbReference>
<feature type="domain" description="EAL" evidence="3">
    <location>
        <begin position="314"/>
        <end position="563"/>
    </location>
</feature>
<dbReference type="Pfam" id="PF00563">
    <property type="entry name" value="EAL"/>
    <property type="match status" value="1"/>
</dbReference>
<dbReference type="InterPro" id="IPR035965">
    <property type="entry name" value="PAS-like_dom_sf"/>
</dbReference>
<sequence length="598" mass="65459">MTTKPPSRPDASTLVSNALTAAGDLAYCWNLQADDIAWIGDSKSMLGGGSFDDVDTGESFGERINPEDLARRLQVLNRHLATGKPYDCEYRIRRKDGAFCWVHDRGGAVYDEMGAPAYFYGTLRVVTGRKQQESLLEHRANYDDLTGHLNKVRLREALQNALSYNERYKVSGGYLAIGIDKLSMINDGYGHETADAVIVGVGQRVERCLRVTDVIGRIGGDRFGCVLSHCDEHGLQITAEKILDSFRSSPIETPSGPVHITVSVGGTPIPGFTRTALDAMTGAESALAEAKAMGRNCYVLYRVTEEQRQRQRTNISVGEKVLKALDEGRIVLAYQPVVDATTQKISYYETLIRMIDPDGKIVPAGQFIPIVEKLGMIRPLDLRALELAVGDLTVQSAVHLAVNVSSLTVTDPAWLRTLMSLIKGRPDVAKRLTIEITETAALEDFDVTSRFVSTVRDLGCKVALDDFGSGYTSFRHMKSLTVDVVKIDGAFVKDVATNRENQMFIRTLLGLADGFGLQTVAECIETEEEAEILTREGADFLQGWYFGKPIVDPVWKDGTIVPDGEADPPNTDGKDDKTMSGAAGGTVVHFLSRGQKKP</sequence>
<dbReference type="InterPro" id="IPR050706">
    <property type="entry name" value="Cyclic-di-GMP_PDE-like"/>
</dbReference>
<dbReference type="Gene3D" id="3.20.20.450">
    <property type="entry name" value="EAL domain"/>
    <property type="match status" value="1"/>
</dbReference>
<dbReference type="NCBIfam" id="TIGR00229">
    <property type="entry name" value="sensory_box"/>
    <property type="match status" value="1"/>
</dbReference>
<dbReference type="Pfam" id="PF08447">
    <property type="entry name" value="PAS_3"/>
    <property type="match status" value="1"/>
</dbReference>
<dbReference type="InterPro" id="IPR029787">
    <property type="entry name" value="Nucleotide_cyclase"/>
</dbReference>
<dbReference type="InterPro" id="IPR000700">
    <property type="entry name" value="PAS-assoc_C"/>
</dbReference>
<accession>A0A7Y0E1C6</accession>
<dbReference type="EMBL" id="JABBNT010000004">
    <property type="protein sequence ID" value="NMM45430.1"/>
    <property type="molecule type" value="Genomic_DNA"/>
</dbReference>
<dbReference type="CDD" id="cd00130">
    <property type="entry name" value="PAS"/>
    <property type="match status" value="1"/>
</dbReference>
<feature type="domain" description="GGDEF" evidence="4">
    <location>
        <begin position="170"/>
        <end position="303"/>
    </location>
</feature>
<evidence type="ECO:0000313" key="6">
    <source>
        <dbReference type="Proteomes" id="UP000539372"/>
    </source>
</evidence>
<dbReference type="PROSITE" id="PS50113">
    <property type="entry name" value="PAC"/>
    <property type="match status" value="1"/>
</dbReference>
<dbReference type="Gene3D" id="3.30.70.270">
    <property type="match status" value="1"/>
</dbReference>
<dbReference type="InterPro" id="IPR000160">
    <property type="entry name" value="GGDEF_dom"/>
</dbReference>
<reference evidence="5 6" key="1">
    <citation type="submission" date="2020-04" db="EMBL/GenBank/DDBJ databases">
        <title>Rhodospirillaceae bacterium KN72 isolated from deep sea.</title>
        <authorList>
            <person name="Zhang D.-C."/>
        </authorList>
    </citation>
    <scope>NUCLEOTIDE SEQUENCE [LARGE SCALE GENOMIC DNA]</scope>
    <source>
        <strain evidence="5 6">KN72</strain>
    </source>
</reference>
<evidence type="ECO:0000313" key="5">
    <source>
        <dbReference type="EMBL" id="NMM45430.1"/>
    </source>
</evidence>
<dbReference type="InterPro" id="IPR013655">
    <property type="entry name" value="PAS_fold_3"/>
</dbReference>
<gene>
    <name evidence="5" type="ORF">HH303_13130</name>
</gene>
<evidence type="ECO:0000259" key="3">
    <source>
        <dbReference type="PROSITE" id="PS50883"/>
    </source>
</evidence>
<dbReference type="SUPFAM" id="SSF141868">
    <property type="entry name" value="EAL domain-like"/>
    <property type="match status" value="1"/>
</dbReference>
<dbReference type="InterPro" id="IPR001633">
    <property type="entry name" value="EAL_dom"/>
</dbReference>
<dbReference type="InterPro" id="IPR035919">
    <property type="entry name" value="EAL_sf"/>
</dbReference>
<dbReference type="PANTHER" id="PTHR33121:SF79">
    <property type="entry name" value="CYCLIC DI-GMP PHOSPHODIESTERASE PDED-RELATED"/>
    <property type="match status" value="1"/>
</dbReference>
<keyword evidence="6" id="KW-1185">Reference proteome</keyword>
<dbReference type="AlphaFoldDB" id="A0A7Y0E1C6"/>
<dbReference type="PANTHER" id="PTHR33121">
    <property type="entry name" value="CYCLIC DI-GMP PHOSPHODIESTERASE PDEF"/>
    <property type="match status" value="1"/>
</dbReference>
<evidence type="ECO:0000259" key="2">
    <source>
        <dbReference type="PROSITE" id="PS50113"/>
    </source>
</evidence>
<organism evidence="5 6">
    <name type="scientific">Pacificispira spongiicola</name>
    <dbReference type="NCBI Taxonomy" id="2729598"/>
    <lineage>
        <taxon>Bacteria</taxon>
        <taxon>Pseudomonadati</taxon>
        <taxon>Pseudomonadota</taxon>
        <taxon>Alphaproteobacteria</taxon>
        <taxon>Rhodospirillales</taxon>
        <taxon>Rhodospirillaceae</taxon>
        <taxon>Pacificispira</taxon>
    </lineage>
</organism>
<dbReference type="NCBIfam" id="TIGR00254">
    <property type="entry name" value="GGDEF"/>
    <property type="match status" value="1"/>
</dbReference>
<dbReference type="PROSITE" id="PS50887">
    <property type="entry name" value="GGDEF"/>
    <property type="match status" value="1"/>
</dbReference>
<dbReference type="Pfam" id="PF00990">
    <property type="entry name" value="GGDEF"/>
    <property type="match status" value="1"/>
</dbReference>
<dbReference type="GO" id="GO:0071111">
    <property type="term" value="F:cyclic-guanylate-specific phosphodiesterase activity"/>
    <property type="evidence" value="ECO:0007669"/>
    <property type="project" value="InterPro"/>
</dbReference>
<dbReference type="Gene3D" id="3.30.450.20">
    <property type="entry name" value="PAS domain"/>
    <property type="match status" value="1"/>
</dbReference>
<dbReference type="SMART" id="SM00086">
    <property type="entry name" value="PAC"/>
    <property type="match status" value="1"/>
</dbReference>
<dbReference type="CDD" id="cd01948">
    <property type="entry name" value="EAL"/>
    <property type="match status" value="1"/>
</dbReference>
<evidence type="ECO:0000256" key="1">
    <source>
        <dbReference type="SAM" id="MobiDB-lite"/>
    </source>
</evidence>
<dbReference type="Proteomes" id="UP000539372">
    <property type="component" value="Unassembled WGS sequence"/>
</dbReference>
<dbReference type="SUPFAM" id="SSF55073">
    <property type="entry name" value="Nucleotide cyclase"/>
    <property type="match status" value="1"/>
</dbReference>
<feature type="domain" description="PAC" evidence="2">
    <location>
        <begin position="86"/>
        <end position="138"/>
    </location>
</feature>
<dbReference type="InterPro" id="IPR043128">
    <property type="entry name" value="Rev_trsase/Diguanyl_cyclase"/>
</dbReference>
<dbReference type="PROSITE" id="PS50883">
    <property type="entry name" value="EAL"/>
    <property type="match status" value="1"/>
</dbReference>
<proteinExistence type="predicted"/>
<feature type="region of interest" description="Disordered" evidence="1">
    <location>
        <begin position="557"/>
        <end position="598"/>
    </location>
</feature>
<evidence type="ECO:0000259" key="4">
    <source>
        <dbReference type="PROSITE" id="PS50887"/>
    </source>
</evidence>
<name>A0A7Y0E1C6_9PROT</name>
<dbReference type="CDD" id="cd01949">
    <property type="entry name" value="GGDEF"/>
    <property type="match status" value="1"/>
</dbReference>
<comment type="caution">
    <text evidence="5">The sequence shown here is derived from an EMBL/GenBank/DDBJ whole genome shotgun (WGS) entry which is preliminary data.</text>
</comment>
<dbReference type="InterPro" id="IPR000014">
    <property type="entry name" value="PAS"/>
</dbReference>
<dbReference type="SMART" id="SM00267">
    <property type="entry name" value="GGDEF"/>
    <property type="match status" value="1"/>
</dbReference>
<dbReference type="SUPFAM" id="SSF55785">
    <property type="entry name" value="PYP-like sensor domain (PAS domain)"/>
    <property type="match status" value="1"/>
</dbReference>